<keyword evidence="2" id="KW-1185">Reference proteome</keyword>
<gene>
    <name evidence="1" type="ORF">AAHA92_30815</name>
</gene>
<evidence type="ECO:0000313" key="1">
    <source>
        <dbReference type="EMBL" id="KAL1534658.1"/>
    </source>
</evidence>
<organism evidence="1 2">
    <name type="scientific">Salvia divinorum</name>
    <name type="common">Maria pastora</name>
    <name type="synonym">Diviner's sage</name>
    <dbReference type="NCBI Taxonomy" id="28513"/>
    <lineage>
        <taxon>Eukaryota</taxon>
        <taxon>Viridiplantae</taxon>
        <taxon>Streptophyta</taxon>
        <taxon>Embryophyta</taxon>
        <taxon>Tracheophyta</taxon>
        <taxon>Spermatophyta</taxon>
        <taxon>Magnoliopsida</taxon>
        <taxon>eudicotyledons</taxon>
        <taxon>Gunneridae</taxon>
        <taxon>Pentapetalae</taxon>
        <taxon>asterids</taxon>
        <taxon>lamiids</taxon>
        <taxon>Lamiales</taxon>
        <taxon>Lamiaceae</taxon>
        <taxon>Nepetoideae</taxon>
        <taxon>Mentheae</taxon>
        <taxon>Salviinae</taxon>
        <taxon>Salvia</taxon>
        <taxon>Salvia subgen. Calosphace</taxon>
    </lineage>
</organism>
<sequence length="148" mass="16773">MSSKGSGSHERDVVSLVVKEFQEVSRVKRLLFTAILESIRDGRSTVEVFSGLPAALDDNYINVTTQLRSQKEATTCVIMAMRIVNDFSHPTRGQMDSDPFELQLEPEHLSQDGVLKNAEVDYVEAVDPTTEWNLKWDNLEISMWNQVN</sequence>
<protein>
    <submittedName>
        <fullName evidence="1">Nuclease HARBI1 isoform X1</fullName>
    </submittedName>
</protein>
<reference evidence="1 2" key="1">
    <citation type="submission" date="2024-06" db="EMBL/GenBank/DDBJ databases">
        <title>A chromosome level genome sequence of Diviner's sage (Salvia divinorum).</title>
        <authorList>
            <person name="Ford S.A."/>
            <person name="Ro D.-K."/>
            <person name="Ness R.W."/>
            <person name="Phillips M.A."/>
        </authorList>
    </citation>
    <scope>NUCLEOTIDE SEQUENCE [LARGE SCALE GENOMIC DNA]</scope>
    <source>
        <strain evidence="1">SAF-2024a</strain>
        <tissue evidence="1">Leaf</tissue>
    </source>
</reference>
<accession>A0ABD1FS38</accession>
<dbReference type="AlphaFoldDB" id="A0ABD1FS38"/>
<name>A0ABD1FS38_SALDI</name>
<comment type="caution">
    <text evidence="1">The sequence shown here is derived from an EMBL/GenBank/DDBJ whole genome shotgun (WGS) entry which is preliminary data.</text>
</comment>
<evidence type="ECO:0000313" key="2">
    <source>
        <dbReference type="Proteomes" id="UP001567538"/>
    </source>
</evidence>
<proteinExistence type="predicted"/>
<dbReference type="Proteomes" id="UP001567538">
    <property type="component" value="Unassembled WGS sequence"/>
</dbReference>
<dbReference type="EMBL" id="JBEAFC010000012">
    <property type="protein sequence ID" value="KAL1534658.1"/>
    <property type="molecule type" value="Genomic_DNA"/>
</dbReference>